<comment type="caution">
    <text evidence="3">The sequence shown here is derived from an EMBL/GenBank/DDBJ whole genome shotgun (WGS) entry which is preliminary data.</text>
</comment>
<evidence type="ECO:0000313" key="3">
    <source>
        <dbReference type="EMBL" id="RKT69402.1"/>
    </source>
</evidence>
<evidence type="ECO:0008006" key="5">
    <source>
        <dbReference type="Google" id="ProtNLM"/>
    </source>
</evidence>
<feature type="signal peptide" evidence="2">
    <location>
        <begin position="1"/>
        <end position="29"/>
    </location>
</feature>
<feature type="chain" id="PRO_5019716203" description="Secreted protein" evidence="2">
    <location>
        <begin position="30"/>
        <end position="116"/>
    </location>
</feature>
<sequence length="116" mass="12093">MGSTTIRRTATIATTLASLALAPHSDASATQVVCGYHHVNPDQNEGAVAVYTHCADSFILILIHIDNSNGHAYHRCVSPWSTVPFFRGDGVTFGASAGPGTTPCPNPTQPPARGGH</sequence>
<keyword evidence="4" id="KW-1185">Reference proteome</keyword>
<evidence type="ECO:0000256" key="1">
    <source>
        <dbReference type="SAM" id="MobiDB-lite"/>
    </source>
</evidence>
<accession>A0A495X5Z2</accession>
<dbReference type="InterPro" id="IPR045935">
    <property type="entry name" value="DUF6355"/>
</dbReference>
<dbReference type="EMBL" id="RBXR01000001">
    <property type="protein sequence ID" value="RKT69402.1"/>
    <property type="molecule type" value="Genomic_DNA"/>
</dbReference>
<name>A0A495X5Z2_9PSEU</name>
<organism evidence="3 4">
    <name type="scientific">Saccharothrix variisporea</name>
    <dbReference type="NCBI Taxonomy" id="543527"/>
    <lineage>
        <taxon>Bacteria</taxon>
        <taxon>Bacillati</taxon>
        <taxon>Actinomycetota</taxon>
        <taxon>Actinomycetes</taxon>
        <taxon>Pseudonocardiales</taxon>
        <taxon>Pseudonocardiaceae</taxon>
        <taxon>Saccharothrix</taxon>
    </lineage>
</organism>
<feature type="region of interest" description="Disordered" evidence="1">
    <location>
        <begin position="94"/>
        <end position="116"/>
    </location>
</feature>
<evidence type="ECO:0000256" key="2">
    <source>
        <dbReference type="SAM" id="SignalP"/>
    </source>
</evidence>
<dbReference type="AlphaFoldDB" id="A0A495X5Z2"/>
<keyword evidence="2" id="KW-0732">Signal</keyword>
<dbReference type="Pfam" id="PF19882">
    <property type="entry name" value="DUF6355"/>
    <property type="match status" value="1"/>
</dbReference>
<dbReference type="RefSeq" id="WP_397556253.1">
    <property type="nucleotide sequence ID" value="NZ_JBIUBA010000002.1"/>
</dbReference>
<gene>
    <name evidence="3" type="ORF">DFJ66_2623</name>
</gene>
<reference evidence="3 4" key="1">
    <citation type="submission" date="2018-10" db="EMBL/GenBank/DDBJ databases">
        <title>Sequencing the genomes of 1000 actinobacteria strains.</title>
        <authorList>
            <person name="Klenk H.-P."/>
        </authorList>
    </citation>
    <scope>NUCLEOTIDE SEQUENCE [LARGE SCALE GENOMIC DNA]</scope>
    <source>
        <strain evidence="3 4">DSM 43911</strain>
    </source>
</reference>
<proteinExistence type="predicted"/>
<dbReference type="Proteomes" id="UP000272729">
    <property type="component" value="Unassembled WGS sequence"/>
</dbReference>
<evidence type="ECO:0000313" key="4">
    <source>
        <dbReference type="Proteomes" id="UP000272729"/>
    </source>
</evidence>
<protein>
    <recommendedName>
        <fullName evidence="5">Secreted protein</fullName>
    </recommendedName>
</protein>